<organism evidence="3 4">
    <name type="scientific">Amycolatopsis sacchari</name>
    <dbReference type="NCBI Taxonomy" id="115433"/>
    <lineage>
        <taxon>Bacteria</taxon>
        <taxon>Bacillati</taxon>
        <taxon>Actinomycetota</taxon>
        <taxon>Actinomycetes</taxon>
        <taxon>Pseudonocardiales</taxon>
        <taxon>Pseudonocardiaceae</taxon>
        <taxon>Amycolatopsis</taxon>
    </lineage>
</organism>
<dbReference type="AlphaFoldDB" id="A0A1I4BI45"/>
<name>A0A1I4BI45_9PSEU</name>
<dbReference type="RefSeq" id="WP_091515107.1">
    <property type="nucleotide sequence ID" value="NZ_FORP01000028.1"/>
</dbReference>
<evidence type="ECO:0000256" key="1">
    <source>
        <dbReference type="SAM" id="Phobius"/>
    </source>
</evidence>
<dbReference type="STRING" id="115433.SAMN05421835_12864"/>
<evidence type="ECO:0000259" key="2">
    <source>
        <dbReference type="Pfam" id="PF08044"/>
    </source>
</evidence>
<keyword evidence="1" id="KW-0472">Membrane</keyword>
<dbReference type="Proteomes" id="UP000199025">
    <property type="component" value="Unassembled WGS sequence"/>
</dbReference>
<sequence>MNEVPSPELRIGDTERESALSALGEHLSAGRLDVDEYGERSAHITAARTRGELADVFSDLPAPHPVFGTPAHKAVEAKPPGPVAYTDRPLSQRVAGAIMPLLFVGAIVVGITTDIWWFIALPFVFGAVAQGIWGKDWDKDRTRRRGSRS</sequence>
<dbReference type="Pfam" id="PF08044">
    <property type="entry name" value="DUF1707"/>
    <property type="match status" value="1"/>
</dbReference>
<keyword evidence="1" id="KW-1133">Transmembrane helix</keyword>
<gene>
    <name evidence="3" type="ORF">SAMN05421835_12864</name>
</gene>
<dbReference type="OrthoDB" id="3534574at2"/>
<dbReference type="InterPro" id="IPR012551">
    <property type="entry name" value="DUF1707_SHOCT-like"/>
</dbReference>
<accession>A0A1I4BI45</accession>
<feature type="transmembrane region" description="Helical" evidence="1">
    <location>
        <begin position="94"/>
        <end position="111"/>
    </location>
</feature>
<evidence type="ECO:0000313" key="3">
    <source>
        <dbReference type="EMBL" id="SFK67817.1"/>
    </source>
</evidence>
<reference evidence="3 4" key="1">
    <citation type="submission" date="2016-10" db="EMBL/GenBank/DDBJ databases">
        <authorList>
            <person name="de Groot N.N."/>
        </authorList>
    </citation>
    <scope>NUCLEOTIDE SEQUENCE [LARGE SCALE GENOMIC DNA]</scope>
    <source>
        <strain evidence="3 4">DSM 44468</strain>
    </source>
</reference>
<proteinExistence type="predicted"/>
<keyword evidence="4" id="KW-1185">Reference proteome</keyword>
<feature type="transmembrane region" description="Helical" evidence="1">
    <location>
        <begin position="117"/>
        <end position="134"/>
    </location>
</feature>
<evidence type="ECO:0000313" key="4">
    <source>
        <dbReference type="Proteomes" id="UP000199025"/>
    </source>
</evidence>
<dbReference type="EMBL" id="FORP01000028">
    <property type="protein sequence ID" value="SFK67817.1"/>
    <property type="molecule type" value="Genomic_DNA"/>
</dbReference>
<feature type="domain" description="DUF1707" evidence="2">
    <location>
        <begin position="9"/>
        <end position="61"/>
    </location>
</feature>
<protein>
    <recommendedName>
        <fullName evidence="2">DUF1707 domain-containing protein</fullName>
    </recommendedName>
</protein>
<keyword evidence="1" id="KW-0812">Transmembrane</keyword>